<dbReference type="GO" id="GO:0000786">
    <property type="term" value="C:nucleosome"/>
    <property type="evidence" value="ECO:0007669"/>
    <property type="project" value="InterPro"/>
</dbReference>
<dbReference type="InterPro" id="IPR007125">
    <property type="entry name" value="H2A/H2B/H3"/>
</dbReference>
<comment type="caution">
    <text evidence="3">The sequence shown here is derived from an EMBL/GenBank/DDBJ whole genome shotgun (WGS) entry which is preliminary data.</text>
</comment>
<dbReference type="InterPro" id="IPR009072">
    <property type="entry name" value="Histone-fold"/>
</dbReference>
<dbReference type="OrthoDB" id="842664at2759"/>
<dbReference type="GO" id="GO:0046982">
    <property type="term" value="F:protein heterodimerization activity"/>
    <property type="evidence" value="ECO:0007669"/>
    <property type="project" value="InterPro"/>
</dbReference>
<dbReference type="SUPFAM" id="SSF47113">
    <property type="entry name" value="Histone-fold"/>
    <property type="match status" value="1"/>
</dbReference>
<name>A0A8T2QHP7_CERRI</name>
<keyword evidence="4" id="KW-1185">Reference proteome</keyword>
<dbReference type="AlphaFoldDB" id="A0A8T2QHP7"/>
<evidence type="ECO:0000313" key="4">
    <source>
        <dbReference type="Proteomes" id="UP000825935"/>
    </source>
</evidence>
<dbReference type="Pfam" id="PF00125">
    <property type="entry name" value="Histone"/>
    <property type="match status" value="1"/>
</dbReference>
<feature type="domain" description="Core Histone H2A/H2B/H3" evidence="2">
    <location>
        <begin position="35"/>
        <end position="125"/>
    </location>
</feature>
<dbReference type="GO" id="GO:0030527">
    <property type="term" value="F:structural constituent of chromatin"/>
    <property type="evidence" value="ECO:0007669"/>
    <property type="project" value="InterPro"/>
</dbReference>
<proteinExistence type="inferred from homology"/>
<sequence length="132" mass="15517">MPCFSPQVFQKTTISQNKGDPQKEYAKKRVKYHVKSLREMRRAQNFVGLLIPRLPFMRLVKEISANIFSMMKTTSFVNVKWQTQALLCLQEVAEDFAIDFMNDVYLRAAHCQRLTLMAKDYVVVMCYIFRGH</sequence>
<evidence type="ECO:0000259" key="2">
    <source>
        <dbReference type="Pfam" id="PF00125"/>
    </source>
</evidence>
<dbReference type="EMBL" id="CM035440">
    <property type="protein sequence ID" value="KAH7282943.1"/>
    <property type="molecule type" value="Genomic_DNA"/>
</dbReference>
<dbReference type="Gene3D" id="1.10.20.10">
    <property type="entry name" value="Histone, subunit A"/>
    <property type="match status" value="1"/>
</dbReference>
<dbReference type="PROSITE" id="PS00959">
    <property type="entry name" value="HISTONE_H3_2"/>
    <property type="match status" value="1"/>
</dbReference>
<protein>
    <recommendedName>
        <fullName evidence="2">Core Histone H2A/H2B/H3 domain-containing protein</fullName>
    </recommendedName>
</protein>
<evidence type="ECO:0000256" key="1">
    <source>
        <dbReference type="ARBA" id="ARBA00010343"/>
    </source>
</evidence>
<gene>
    <name evidence="3" type="ORF">KP509_35G054100</name>
</gene>
<dbReference type="Proteomes" id="UP000825935">
    <property type="component" value="Chromosome 35"/>
</dbReference>
<dbReference type="PANTHER" id="PTHR45810:SF1">
    <property type="entry name" value="HISTONE H3-LIKE CENTROMERIC PROTEIN A"/>
    <property type="match status" value="1"/>
</dbReference>
<comment type="similarity">
    <text evidence="1">Belongs to the histone H3 family.</text>
</comment>
<accession>A0A8T2QHP7</accession>
<dbReference type="PANTHER" id="PTHR45810">
    <property type="entry name" value="HISTONE H3.2"/>
    <property type="match status" value="1"/>
</dbReference>
<organism evidence="3 4">
    <name type="scientific">Ceratopteris richardii</name>
    <name type="common">Triangle waterfern</name>
    <dbReference type="NCBI Taxonomy" id="49495"/>
    <lineage>
        <taxon>Eukaryota</taxon>
        <taxon>Viridiplantae</taxon>
        <taxon>Streptophyta</taxon>
        <taxon>Embryophyta</taxon>
        <taxon>Tracheophyta</taxon>
        <taxon>Polypodiopsida</taxon>
        <taxon>Polypodiidae</taxon>
        <taxon>Polypodiales</taxon>
        <taxon>Pteridineae</taxon>
        <taxon>Pteridaceae</taxon>
        <taxon>Parkerioideae</taxon>
        <taxon>Ceratopteris</taxon>
    </lineage>
</organism>
<evidence type="ECO:0000313" key="3">
    <source>
        <dbReference type="EMBL" id="KAH7282943.1"/>
    </source>
</evidence>
<dbReference type="GO" id="GO:0003677">
    <property type="term" value="F:DNA binding"/>
    <property type="evidence" value="ECO:0007669"/>
    <property type="project" value="InterPro"/>
</dbReference>
<dbReference type="SMART" id="SM00428">
    <property type="entry name" value="H3"/>
    <property type="match status" value="1"/>
</dbReference>
<reference evidence="3" key="1">
    <citation type="submission" date="2021-08" db="EMBL/GenBank/DDBJ databases">
        <title>WGS assembly of Ceratopteris richardii.</title>
        <authorList>
            <person name="Marchant D.B."/>
            <person name="Chen G."/>
            <person name="Jenkins J."/>
            <person name="Shu S."/>
            <person name="Leebens-Mack J."/>
            <person name="Grimwood J."/>
            <person name="Schmutz J."/>
            <person name="Soltis P."/>
            <person name="Soltis D."/>
            <person name="Chen Z.-H."/>
        </authorList>
    </citation>
    <scope>NUCLEOTIDE SEQUENCE</scope>
    <source>
        <strain evidence="3">Whitten #5841</strain>
        <tissue evidence="3">Leaf</tissue>
    </source>
</reference>
<dbReference type="InterPro" id="IPR000164">
    <property type="entry name" value="Histone_H3/CENP-A"/>
</dbReference>